<proteinExistence type="predicted"/>
<dbReference type="eggNOG" id="COG3547">
    <property type="taxonomic scope" value="Bacteria"/>
</dbReference>
<dbReference type="PANTHER" id="PTHR33055:SF3">
    <property type="entry name" value="PUTATIVE TRANSPOSASE FOR IS117-RELATED"/>
    <property type="match status" value="1"/>
</dbReference>
<evidence type="ECO:0000259" key="1">
    <source>
        <dbReference type="Pfam" id="PF01548"/>
    </source>
</evidence>
<organism evidence="3 4">
    <name type="scientific">Hyphomicrobium denitrificans 1NES1</name>
    <dbReference type="NCBI Taxonomy" id="670307"/>
    <lineage>
        <taxon>Bacteria</taxon>
        <taxon>Pseudomonadati</taxon>
        <taxon>Pseudomonadota</taxon>
        <taxon>Alphaproteobacteria</taxon>
        <taxon>Hyphomicrobiales</taxon>
        <taxon>Hyphomicrobiaceae</taxon>
        <taxon>Hyphomicrobium</taxon>
    </lineage>
</organism>
<protein>
    <submittedName>
        <fullName evidence="3">IS1111A/IS1328/IS1533 family transposase</fullName>
    </submittedName>
</protein>
<dbReference type="PANTHER" id="PTHR33055">
    <property type="entry name" value="TRANSPOSASE FOR INSERTION SEQUENCE ELEMENT IS1111A"/>
    <property type="match status" value="1"/>
</dbReference>
<evidence type="ECO:0000313" key="4">
    <source>
        <dbReference type="Proteomes" id="UP000005952"/>
    </source>
</evidence>
<reference evidence="3 4" key="1">
    <citation type="journal article" date="2013" name="Genome Announc.">
        <title>Genome sequences for three denitrifying bacterial strains isolated from a uranium- and nitrate-contaminated subsurface environment.</title>
        <authorList>
            <person name="Venkatramanan R."/>
            <person name="Prakash O."/>
            <person name="Woyke T."/>
            <person name="Chain P."/>
            <person name="Goodwin L.A."/>
            <person name="Watson D."/>
            <person name="Brooks S."/>
            <person name="Kostka J.E."/>
            <person name="Green S.J."/>
        </authorList>
    </citation>
    <scope>NUCLEOTIDE SEQUENCE [LARGE SCALE GENOMIC DNA]</scope>
    <source>
        <strain evidence="3 4">1NES1</strain>
    </source>
</reference>
<dbReference type="InterPro" id="IPR003346">
    <property type="entry name" value="Transposase_20"/>
</dbReference>
<dbReference type="OrthoDB" id="5289737at2"/>
<dbReference type="STRING" id="670307.HYPDE_23248"/>
<dbReference type="GO" id="GO:0003677">
    <property type="term" value="F:DNA binding"/>
    <property type="evidence" value="ECO:0007669"/>
    <property type="project" value="InterPro"/>
</dbReference>
<dbReference type="Proteomes" id="UP000005952">
    <property type="component" value="Chromosome"/>
</dbReference>
<gene>
    <name evidence="3" type="ORF">HYPDE_23248</name>
</gene>
<dbReference type="KEGG" id="hdt:HYPDE_23248"/>
<dbReference type="Pfam" id="PF02371">
    <property type="entry name" value="Transposase_20"/>
    <property type="match status" value="1"/>
</dbReference>
<dbReference type="HOGENOM" id="CLU_036902_3_1_5"/>
<sequence>MQASTIGIDLAKSAFQVHGVDATGKVSISRQLRRGQLIDFFRKLPPCLIGMEACATAHHWARELTKLGHAVRLMPASYVKAYVKRSKNDAADAAAICEAVTRPNMRFVPIKTVEQQSALMLHRARDLLIRQRTQLINALRAHLAEIGLVAATGVDGVKSLVAIVIDGANRQQLPEAMRLALQPLVVQLIALGEQIGRLERSIHTQHRASYESQRLESVPGIGVISATAITATVTDPHAFKSGRDLAAWIGLVPRQHSTGGKQRLGGISKQGDRYLRRLLIVGAMAVIRQARTHPEKHAWVTKLLAKKPAKVVAVALANKVARIAWAILVKGGTYRAPALLAPA</sequence>
<dbReference type="AlphaFoldDB" id="N0B712"/>
<dbReference type="EMBL" id="CP005587">
    <property type="protein sequence ID" value="AGK56336.1"/>
    <property type="molecule type" value="Genomic_DNA"/>
</dbReference>
<dbReference type="GO" id="GO:0006313">
    <property type="term" value="P:DNA transposition"/>
    <property type="evidence" value="ECO:0007669"/>
    <property type="project" value="InterPro"/>
</dbReference>
<evidence type="ECO:0000313" key="3">
    <source>
        <dbReference type="EMBL" id="AGK56336.1"/>
    </source>
</evidence>
<feature type="domain" description="Transposase IS110-like N-terminal" evidence="1">
    <location>
        <begin position="6"/>
        <end position="146"/>
    </location>
</feature>
<dbReference type="InterPro" id="IPR002525">
    <property type="entry name" value="Transp_IS110-like_N"/>
</dbReference>
<dbReference type="GO" id="GO:0004803">
    <property type="term" value="F:transposase activity"/>
    <property type="evidence" value="ECO:0007669"/>
    <property type="project" value="InterPro"/>
</dbReference>
<name>N0B712_9HYPH</name>
<accession>N0B712</accession>
<keyword evidence="4" id="KW-1185">Reference proteome</keyword>
<dbReference type="InterPro" id="IPR047650">
    <property type="entry name" value="Transpos_IS110"/>
</dbReference>
<dbReference type="NCBIfam" id="NF033542">
    <property type="entry name" value="transpos_IS110"/>
    <property type="match status" value="1"/>
</dbReference>
<feature type="domain" description="Transposase IS116/IS110/IS902 C-terminal" evidence="2">
    <location>
        <begin position="213"/>
        <end position="290"/>
    </location>
</feature>
<evidence type="ECO:0000259" key="2">
    <source>
        <dbReference type="Pfam" id="PF02371"/>
    </source>
</evidence>
<dbReference type="RefSeq" id="WP_015596374.1">
    <property type="nucleotide sequence ID" value="NC_021172.1"/>
</dbReference>
<dbReference type="Pfam" id="PF01548">
    <property type="entry name" value="DEDD_Tnp_IS110"/>
    <property type="match status" value="1"/>
</dbReference>